<comment type="similarity">
    <text evidence="2">Belongs to the SusD family.</text>
</comment>
<dbReference type="EMBL" id="LWBP01000191">
    <property type="protein sequence ID" value="OQP57571.1"/>
    <property type="molecule type" value="Genomic_DNA"/>
</dbReference>
<evidence type="ECO:0000259" key="6">
    <source>
        <dbReference type="Pfam" id="PF07980"/>
    </source>
</evidence>
<comment type="subcellular location">
    <subcellularLocation>
        <location evidence="1">Cell outer membrane</location>
    </subcellularLocation>
</comment>
<evidence type="ECO:0000256" key="2">
    <source>
        <dbReference type="ARBA" id="ARBA00006275"/>
    </source>
</evidence>
<dbReference type="SUPFAM" id="SSF48452">
    <property type="entry name" value="TPR-like"/>
    <property type="match status" value="1"/>
</dbReference>
<evidence type="ECO:0000256" key="4">
    <source>
        <dbReference type="ARBA" id="ARBA00023136"/>
    </source>
</evidence>
<evidence type="ECO:0000313" key="9">
    <source>
        <dbReference type="Proteomes" id="UP000192276"/>
    </source>
</evidence>
<evidence type="ECO:0000256" key="5">
    <source>
        <dbReference type="ARBA" id="ARBA00023237"/>
    </source>
</evidence>
<evidence type="ECO:0000313" key="8">
    <source>
        <dbReference type="EMBL" id="OQP57571.1"/>
    </source>
</evidence>
<dbReference type="Proteomes" id="UP000192276">
    <property type="component" value="Unassembled WGS sequence"/>
</dbReference>
<dbReference type="GO" id="GO:0009279">
    <property type="term" value="C:cell outer membrane"/>
    <property type="evidence" value="ECO:0007669"/>
    <property type="project" value="UniProtKB-SubCell"/>
</dbReference>
<keyword evidence="4" id="KW-0472">Membrane</keyword>
<dbReference type="Gene3D" id="1.25.40.390">
    <property type="match status" value="1"/>
</dbReference>
<organism evidence="8 9">
    <name type="scientific">Niastella populi</name>
    <dbReference type="NCBI Taxonomy" id="550983"/>
    <lineage>
        <taxon>Bacteria</taxon>
        <taxon>Pseudomonadati</taxon>
        <taxon>Bacteroidota</taxon>
        <taxon>Chitinophagia</taxon>
        <taxon>Chitinophagales</taxon>
        <taxon>Chitinophagaceae</taxon>
        <taxon>Niastella</taxon>
    </lineage>
</organism>
<proteinExistence type="inferred from homology"/>
<sequence length="522" mass="58465">MKLLKQTSIILLVAGLTACNRIIDLKPGSNVTVENYYRTYEEVKVALTGCYNGLQKPLETEWMMTELRSDISKQGSPGSTSVPNIELNDLNTYLQNSSHDKVYDYWYYTYKNIRSANYVLRSLGVEYTNGKIALGEPVAQMSDAQRKQLAGEALFIRAYHYFNLVRLYGGVFILTEKEDPVALKSIGRSSVEECYKLITADLETAQELMARKTFSAMAQEDLGRATIWAAKSLLAKVYLTINRRTDALPLLEDVISNSGHDLLSDYADVFSIGNEMNREIVFAVRYKAGGLGLGNYMANSFAALNSGSALVNGNGSGLNYPTDNMVAKYIMPASSFADKRKDATIARYNNLNYVKKFLSPVMIKNDAENDFPVLRFADVLLMKAEALGFDAASVEIINRIRARAGAGIYPGTGTFSAAFYQYPASGDEAITDANFLTRLLDERRLELAFENHRLFDLIRTGQFVTAMQAYYSSEYDTHYKRFKPALLLTELQANINIRPLLPIPQRELDTNNEIAIEQNKGY</sequence>
<accession>A0A1V9FH25</accession>
<keyword evidence="3" id="KW-0732">Signal</keyword>
<gene>
    <name evidence="8" type="ORF">A4R26_23890</name>
</gene>
<reference evidence="9" key="1">
    <citation type="submission" date="2016-04" db="EMBL/GenBank/DDBJ databases">
        <authorList>
            <person name="Chen L."/>
            <person name="Zhuang W."/>
            <person name="Wang G."/>
        </authorList>
    </citation>
    <scope>NUCLEOTIDE SEQUENCE [LARGE SCALE GENOMIC DNA]</scope>
    <source>
        <strain evidence="9">208</strain>
    </source>
</reference>
<dbReference type="PROSITE" id="PS51257">
    <property type="entry name" value="PROKAR_LIPOPROTEIN"/>
    <property type="match status" value="1"/>
</dbReference>
<feature type="domain" description="RagB/SusD" evidence="6">
    <location>
        <begin position="365"/>
        <end position="522"/>
    </location>
</feature>
<dbReference type="STRING" id="550983.A4R26_23890"/>
<dbReference type="InterPro" id="IPR033985">
    <property type="entry name" value="SusD-like_N"/>
</dbReference>
<dbReference type="InterPro" id="IPR012944">
    <property type="entry name" value="SusD_RagB_dom"/>
</dbReference>
<dbReference type="Pfam" id="PF14322">
    <property type="entry name" value="SusD-like_3"/>
    <property type="match status" value="1"/>
</dbReference>
<dbReference type="InterPro" id="IPR011990">
    <property type="entry name" value="TPR-like_helical_dom_sf"/>
</dbReference>
<protein>
    <submittedName>
        <fullName evidence="8">Carbohydrate-binding protein SusD</fullName>
    </submittedName>
</protein>
<keyword evidence="9" id="KW-1185">Reference proteome</keyword>
<keyword evidence="5" id="KW-0998">Cell outer membrane</keyword>
<dbReference type="CDD" id="cd08977">
    <property type="entry name" value="SusD"/>
    <property type="match status" value="1"/>
</dbReference>
<dbReference type="OrthoDB" id="993981at2"/>
<evidence type="ECO:0000256" key="1">
    <source>
        <dbReference type="ARBA" id="ARBA00004442"/>
    </source>
</evidence>
<evidence type="ECO:0000259" key="7">
    <source>
        <dbReference type="Pfam" id="PF14322"/>
    </source>
</evidence>
<evidence type="ECO:0000256" key="3">
    <source>
        <dbReference type="ARBA" id="ARBA00022729"/>
    </source>
</evidence>
<dbReference type="RefSeq" id="WP_081167067.1">
    <property type="nucleotide sequence ID" value="NZ_LWBP01000191.1"/>
</dbReference>
<name>A0A1V9FH25_9BACT</name>
<dbReference type="AlphaFoldDB" id="A0A1V9FH25"/>
<feature type="domain" description="SusD-like N-terminal" evidence="7">
    <location>
        <begin position="79"/>
        <end position="239"/>
    </location>
</feature>
<dbReference type="Pfam" id="PF07980">
    <property type="entry name" value="SusD_RagB"/>
    <property type="match status" value="1"/>
</dbReference>
<comment type="caution">
    <text evidence="8">The sequence shown here is derived from an EMBL/GenBank/DDBJ whole genome shotgun (WGS) entry which is preliminary data.</text>
</comment>